<evidence type="ECO:0000256" key="3">
    <source>
        <dbReference type="ARBA" id="ARBA00022475"/>
    </source>
</evidence>
<keyword evidence="2" id="KW-0813">Transport</keyword>
<keyword evidence="3" id="KW-1003">Cell membrane</keyword>
<dbReference type="Gene3D" id="3.40.190.10">
    <property type="entry name" value="Periplasmic binding protein-like II"/>
    <property type="match status" value="2"/>
</dbReference>
<dbReference type="Pfam" id="PF13379">
    <property type="entry name" value="NMT1_2"/>
    <property type="match status" value="1"/>
</dbReference>
<sequence>MSPSLSSDAASTSRTGAPHPPELASLTLGFVPLLDAALLIIAREGGFFAAQGVEVSLSRENAWSTLRDKVAAGLLDGAQMLAPMPLAMSLGLSRAPCDTLAAAVLSRQGNTLVLSRRLVEAVGASVDSGEPGAFGAASELARRFKASLKEGTRPRLAMVYPYSCQHLLLRDWLARGDIDVDSEVELVALPPPRMVDALREGEIDGFCVGEPWGSLAQHRQVGRVVASGAELMPAHPEKVLGVTASWARRYPNTLSALLRALQAAALWLDKAPEARRQTLAWLALPPYLDEAVGHLDELPLEAAPGYPCIGERLRPLTADFEGLIQRLSPLLEARGRQLDTATLEECYSAVHYDAATHQYGADTP</sequence>
<keyword evidence="4" id="KW-0997">Cell inner membrane</keyword>
<accession>A0AAU7KKQ6</accession>
<evidence type="ECO:0000256" key="2">
    <source>
        <dbReference type="ARBA" id="ARBA00022448"/>
    </source>
</evidence>
<dbReference type="SUPFAM" id="SSF53850">
    <property type="entry name" value="Periplasmic binding protein-like II"/>
    <property type="match status" value="1"/>
</dbReference>
<protein>
    <submittedName>
        <fullName evidence="6">ABC transporter substrate-binding protein</fullName>
    </submittedName>
</protein>
<dbReference type="AlphaFoldDB" id="A0AAU7KKQ6"/>
<dbReference type="RefSeq" id="WP_348827715.1">
    <property type="nucleotide sequence ID" value="NZ_CP098827.1"/>
</dbReference>
<evidence type="ECO:0000256" key="1">
    <source>
        <dbReference type="ARBA" id="ARBA00004308"/>
    </source>
</evidence>
<dbReference type="PANTHER" id="PTHR30024">
    <property type="entry name" value="ALIPHATIC SULFONATES-BINDING PROTEIN-RELATED"/>
    <property type="match status" value="1"/>
</dbReference>
<evidence type="ECO:0000313" key="6">
    <source>
        <dbReference type="EMBL" id="XBO72151.1"/>
    </source>
</evidence>
<gene>
    <name evidence="6" type="ORF">NFG58_05425</name>
</gene>
<dbReference type="CDD" id="cd13553">
    <property type="entry name" value="PBP2_NrtA_CpmA_like"/>
    <property type="match status" value="1"/>
</dbReference>
<reference evidence="6" key="1">
    <citation type="submission" date="2022-06" db="EMBL/GenBank/DDBJ databases">
        <title>A novel DMS-producing enzyme.</title>
        <authorList>
            <person name="Zhang Y."/>
        </authorList>
    </citation>
    <scope>NUCLEOTIDE SEQUENCE</scope>
    <source>
        <strain evidence="6">RT37</strain>
    </source>
</reference>
<dbReference type="InterPro" id="IPR044527">
    <property type="entry name" value="NrtA/CpmA_ABC-bd_dom"/>
</dbReference>
<name>A0AAU7KKQ6_9GAMM</name>
<dbReference type="PANTHER" id="PTHR30024:SF43">
    <property type="entry name" value="BLL4572 PROTEIN"/>
    <property type="match status" value="1"/>
</dbReference>
<organism evidence="6">
    <name type="scientific">Halomonas sp. RT37</name>
    <dbReference type="NCBI Taxonomy" id="2950872"/>
    <lineage>
        <taxon>Bacteria</taxon>
        <taxon>Pseudomonadati</taxon>
        <taxon>Pseudomonadota</taxon>
        <taxon>Gammaproteobacteria</taxon>
        <taxon>Oceanospirillales</taxon>
        <taxon>Halomonadaceae</taxon>
        <taxon>Halomonas</taxon>
    </lineage>
</organism>
<dbReference type="EMBL" id="CP098827">
    <property type="protein sequence ID" value="XBO72151.1"/>
    <property type="molecule type" value="Genomic_DNA"/>
</dbReference>
<evidence type="ECO:0000256" key="4">
    <source>
        <dbReference type="ARBA" id="ARBA00022519"/>
    </source>
</evidence>
<keyword evidence="5" id="KW-0472">Membrane</keyword>
<dbReference type="GO" id="GO:0012505">
    <property type="term" value="C:endomembrane system"/>
    <property type="evidence" value="ECO:0007669"/>
    <property type="project" value="UniProtKB-SubCell"/>
</dbReference>
<proteinExistence type="predicted"/>
<comment type="subcellular location">
    <subcellularLocation>
        <location evidence="1">Endomembrane system</location>
    </subcellularLocation>
</comment>
<evidence type="ECO:0000256" key="5">
    <source>
        <dbReference type="ARBA" id="ARBA00023136"/>
    </source>
</evidence>